<reference evidence="2" key="1">
    <citation type="submission" date="2014-03" db="EMBL/GenBank/DDBJ databases">
        <title>The sialotranscriptome of Amblyomma triste, Amblyomma parvum and Amblyomma cajennense ticks, uncovered by 454-based RNA-seq.</title>
        <authorList>
            <person name="Garcia G.R."/>
            <person name="Gardinassi L.G."/>
            <person name="Ribeiro J.M."/>
            <person name="Anatriello E."/>
            <person name="Ferreira B.R."/>
            <person name="Moreira H.N."/>
            <person name="Mafra C."/>
            <person name="Olegario M.M."/>
            <person name="Szabo P.J."/>
            <person name="Miranda-Santos I.K."/>
            <person name="Maruyama S.R."/>
        </authorList>
    </citation>
    <scope>NUCLEOTIDE SEQUENCE</scope>
    <source>
        <strain evidence="2">Uberlandia</strain>
        <tissue evidence="2">Salivary glands</tissue>
    </source>
</reference>
<name>A0A023FQS8_AMBCJ</name>
<evidence type="ECO:0000313" key="2">
    <source>
        <dbReference type="EMBL" id="JAC24172.1"/>
    </source>
</evidence>
<accession>A0A023FQS8</accession>
<feature type="chain" id="PRO_5012316852" evidence="1">
    <location>
        <begin position="16"/>
        <end position="201"/>
    </location>
</feature>
<evidence type="ECO:0000256" key="1">
    <source>
        <dbReference type="SAM" id="SignalP"/>
    </source>
</evidence>
<keyword evidence="1" id="KW-0732">Signal</keyword>
<feature type="signal peptide" evidence="1">
    <location>
        <begin position="1"/>
        <end position="15"/>
    </location>
</feature>
<sequence>MYAIFLLTMFFTTEASDFTFQQLRRGFNTSIEQFYNTSEPIWTTLTRADASFNLSCIVDVTFNTTLSNLYFERSYYWNQTRVKIPLRRALNKRGTDRSSRTLVYDARRPIYEPQQPLFEEELLYQSDDSSCGVFRYFKHPDVTRYDLRVRNCSLATEPHENCTMFFNGTSKLRPSIREKLQERKVYEPKCQAILWSTDGCQ</sequence>
<dbReference type="AlphaFoldDB" id="A0A023FQS8"/>
<dbReference type="EMBL" id="GBBK01000310">
    <property type="protein sequence ID" value="JAC24172.1"/>
    <property type="molecule type" value="mRNA"/>
</dbReference>
<protein>
    <submittedName>
        <fullName evidence="2">Putative lipocalin-3 1</fullName>
    </submittedName>
</protein>
<organism evidence="2">
    <name type="scientific">Amblyomma cajennense</name>
    <name type="common">Cayenne tick</name>
    <name type="synonym">Acarus cajennensis</name>
    <dbReference type="NCBI Taxonomy" id="34607"/>
    <lineage>
        <taxon>Eukaryota</taxon>
        <taxon>Metazoa</taxon>
        <taxon>Ecdysozoa</taxon>
        <taxon>Arthropoda</taxon>
        <taxon>Chelicerata</taxon>
        <taxon>Arachnida</taxon>
        <taxon>Acari</taxon>
        <taxon>Parasitiformes</taxon>
        <taxon>Ixodida</taxon>
        <taxon>Ixodoidea</taxon>
        <taxon>Ixodidae</taxon>
        <taxon>Amblyomminae</taxon>
        <taxon>Amblyomma</taxon>
    </lineage>
</organism>
<proteinExistence type="evidence at transcript level"/>